<comment type="caution">
    <text evidence="2">The sequence shown here is derived from an EMBL/GenBank/DDBJ whole genome shotgun (WGS) entry which is preliminary data.</text>
</comment>
<evidence type="ECO:0008006" key="4">
    <source>
        <dbReference type="Google" id="ProtNLM"/>
    </source>
</evidence>
<feature type="region of interest" description="Disordered" evidence="1">
    <location>
        <begin position="1"/>
        <end position="30"/>
    </location>
</feature>
<feature type="compositionally biased region" description="Basic and acidic residues" evidence="1">
    <location>
        <begin position="338"/>
        <end position="366"/>
    </location>
</feature>
<gene>
    <name evidence="2" type="ORF">B0J12DRAFT_702393</name>
</gene>
<dbReference type="Proteomes" id="UP000774617">
    <property type="component" value="Unassembled WGS sequence"/>
</dbReference>
<feature type="compositionally biased region" description="Low complexity" evidence="1">
    <location>
        <begin position="198"/>
        <end position="210"/>
    </location>
</feature>
<name>A0ABQ8G1S0_9PEZI</name>
<protein>
    <recommendedName>
        <fullName evidence="4">BAH domain-containing protein</fullName>
    </recommendedName>
</protein>
<dbReference type="EMBL" id="JAGTJR010000026">
    <property type="protein sequence ID" value="KAH7042210.1"/>
    <property type="molecule type" value="Genomic_DNA"/>
</dbReference>
<accession>A0ABQ8G1S0</accession>
<feature type="compositionally biased region" description="Polar residues" evidence="1">
    <location>
        <begin position="375"/>
        <end position="384"/>
    </location>
</feature>
<reference evidence="2 3" key="1">
    <citation type="journal article" date="2021" name="Nat. Commun.">
        <title>Genetic determinants of endophytism in the Arabidopsis root mycobiome.</title>
        <authorList>
            <person name="Mesny F."/>
            <person name="Miyauchi S."/>
            <person name="Thiergart T."/>
            <person name="Pickel B."/>
            <person name="Atanasova L."/>
            <person name="Karlsson M."/>
            <person name="Huettel B."/>
            <person name="Barry K.W."/>
            <person name="Haridas S."/>
            <person name="Chen C."/>
            <person name="Bauer D."/>
            <person name="Andreopoulos W."/>
            <person name="Pangilinan J."/>
            <person name="LaButti K."/>
            <person name="Riley R."/>
            <person name="Lipzen A."/>
            <person name="Clum A."/>
            <person name="Drula E."/>
            <person name="Henrissat B."/>
            <person name="Kohler A."/>
            <person name="Grigoriev I.V."/>
            <person name="Martin F.M."/>
            <person name="Hacquard S."/>
        </authorList>
    </citation>
    <scope>NUCLEOTIDE SEQUENCE [LARGE SCALE GENOMIC DNA]</scope>
    <source>
        <strain evidence="2 3">MPI-SDFR-AT-0080</strain>
    </source>
</reference>
<proteinExistence type="predicted"/>
<evidence type="ECO:0000313" key="3">
    <source>
        <dbReference type="Proteomes" id="UP000774617"/>
    </source>
</evidence>
<feature type="region of interest" description="Disordered" evidence="1">
    <location>
        <begin position="327"/>
        <end position="384"/>
    </location>
</feature>
<keyword evidence="3" id="KW-1185">Reference proteome</keyword>
<feature type="compositionally biased region" description="Basic and acidic residues" evidence="1">
    <location>
        <begin position="214"/>
        <end position="228"/>
    </location>
</feature>
<evidence type="ECO:0000313" key="2">
    <source>
        <dbReference type="EMBL" id="KAH7042210.1"/>
    </source>
</evidence>
<evidence type="ECO:0000256" key="1">
    <source>
        <dbReference type="SAM" id="MobiDB-lite"/>
    </source>
</evidence>
<organism evidence="2 3">
    <name type="scientific">Macrophomina phaseolina</name>
    <dbReference type="NCBI Taxonomy" id="35725"/>
    <lineage>
        <taxon>Eukaryota</taxon>
        <taxon>Fungi</taxon>
        <taxon>Dikarya</taxon>
        <taxon>Ascomycota</taxon>
        <taxon>Pezizomycotina</taxon>
        <taxon>Dothideomycetes</taxon>
        <taxon>Dothideomycetes incertae sedis</taxon>
        <taxon>Botryosphaeriales</taxon>
        <taxon>Botryosphaeriaceae</taxon>
        <taxon>Macrophomina</taxon>
    </lineage>
</organism>
<sequence>MPPKRGATSLTKPASAKRRKNSHHGEKRDEPCITLRNGAFSKRFTFIRKGSSHAKCLSSEHVTYEGKQYHVGDMVFIHVEDGPSRTRLEPAIIAECGESDVLVVWLFETKNTGKRKEILAKKVNPEHKFLLSSHAGVAPVSALARLMLPDERKQVCIDWVLHLNPLQAICVSEPYGGCYMRSLVEKISARSEIALKASATKTQRTSASKAKSSKKAESDSDTPKIVKEELTPEQKFEKRSKAILRLRHRLQKGFLTRDQAPKVEEMQQMAEYFTQLESHQDLEDKVIKDTKINKVLKVIIKLDSIPKEEVYNFKKRSVDLLNAWGKSMSGDAKGNSVEVRKDTAEAKSDKAATEEPKTEKAPKDVEMTDAEAPVETTTEKTQGC</sequence>
<feature type="region of interest" description="Disordered" evidence="1">
    <location>
        <begin position="198"/>
        <end position="228"/>
    </location>
</feature>